<organism evidence="4 5">
    <name type="scientific">Agrocybe chaxingu</name>
    <dbReference type="NCBI Taxonomy" id="84603"/>
    <lineage>
        <taxon>Eukaryota</taxon>
        <taxon>Fungi</taxon>
        <taxon>Dikarya</taxon>
        <taxon>Basidiomycota</taxon>
        <taxon>Agaricomycotina</taxon>
        <taxon>Agaricomycetes</taxon>
        <taxon>Agaricomycetidae</taxon>
        <taxon>Agaricales</taxon>
        <taxon>Agaricineae</taxon>
        <taxon>Strophariaceae</taxon>
        <taxon>Agrocybe</taxon>
    </lineage>
</organism>
<keyword evidence="5" id="KW-1185">Reference proteome</keyword>
<proteinExistence type="predicted"/>
<feature type="region of interest" description="Disordered" evidence="2">
    <location>
        <begin position="517"/>
        <end position="588"/>
    </location>
</feature>
<gene>
    <name evidence="4" type="ORF">NLJ89_g4452</name>
</gene>
<dbReference type="GO" id="GO:0005085">
    <property type="term" value="F:guanyl-nucleotide exchange factor activity"/>
    <property type="evidence" value="ECO:0007669"/>
    <property type="project" value="TreeGrafter"/>
</dbReference>
<reference evidence="4" key="1">
    <citation type="submission" date="2022-07" db="EMBL/GenBank/DDBJ databases">
        <title>Genome Sequence of Agrocybe chaxingu.</title>
        <authorList>
            <person name="Buettner E."/>
        </authorList>
    </citation>
    <scope>NUCLEOTIDE SEQUENCE</scope>
    <source>
        <strain evidence="4">MP-N11</strain>
    </source>
</reference>
<evidence type="ECO:0000313" key="5">
    <source>
        <dbReference type="Proteomes" id="UP001148786"/>
    </source>
</evidence>
<dbReference type="Gene3D" id="1.20.1280.50">
    <property type="match status" value="1"/>
</dbReference>
<dbReference type="SUPFAM" id="SSF81383">
    <property type="entry name" value="F-box domain"/>
    <property type="match status" value="1"/>
</dbReference>
<feature type="domain" description="F-box" evidence="3">
    <location>
        <begin position="2"/>
        <end position="44"/>
    </location>
</feature>
<evidence type="ECO:0000259" key="3">
    <source>
        <dbReference type="Pfam" id="PF12937"/>
    </source>
</evidence>
<dbReference type="Gene3D" id="2.130.10.30">
    <property type="entry name" value="Regulator of chromosome condensation 1/beta-lactamase-inhibitor protein II"/>
    <property type="match status" value="2"/>
</dbReference>
<dbReference type="PROSITE" id="PS50012">
    <property type="entry name" value="RCC1_3"/>
    <property type="match status" value="3"/>
</dbReference>
<dbReference type="PANTHER" id="PTHR45982:SF3">
    <property type="entry name" value="F-BOX PROTEIN POF9"/>
    <property type="match status" value="1"/>
</dbReference>
<dbReference type="PANTHER" id="PTHR45982">
    <property type="entry name" value="REGULATOR OF CHROMOSOME CONDENSATION"/>
    <property type="match status" value="1"/>
</dbReference>
<evidence type="ECO:0000256" key="1">
    <source>
        <dbReference type="PROSITE-ProRule" id="PRU00235"/>
    </source>
</evidence>
<dbReference type="Pfam" id="PF13540">
    <property type="entry name" value="RCC1_2"/>
    <property type="match status" value="1"/>
</dbReference>
<dbReference type="GO" id="GO:0005737">
    <property type="term" value="C:cytoplasm"/>
    <property type="evidence" value="ECO:0007669"/>
    <property type="project" value="TreeGrafter"/>
</dbReference>
<dbReference type="OrthoDB" id="61110at2759"/>
<feature type="repeat" description="RCC1" evidence="1">
    <location>
        <begin position="74"/>
        <end position="129"/>
    </location>
</feature>
<dbReference type="InterPro" id="IPR000408">
    <property type="entry name" value="Reg_chr_condens"/>
</dbReference>
<sequence>MLADLPIEVLLDNVLPYLPVLSLVRLGQCSKLFATLCNDDTLWKLRLYEDYNFSGQGTARTSGWKFIYRGLFKPRVFVWGERANGRLGIESLPRSFSGGIPYPIEVKLPGIRVVSLVAGGMSFHALDSHGNVHVWGTLNGTMYAASNSGFSNEGTRANTPLRLAMPAPIRSISCGRLHSSFLDSTNKIWTLTNWGRPFWLSSQILSDPDYAPKQIECGWAFSSLLTKSGDVFVWWPFSGAMGTLVAEKMNDMDKEGGKKAAAVYGTIPCVPWDIDMVPTRLPSIPVLPEIQNTGIEEKSEDIRLIQIAAFDNHIVGLTNYGHVLKFGALHDETGVPHGRWEYLPQFSEIDRIKEQPAFSGTDDGVTKVIAPQTMQITHISANFLHFVAYSTGSSSIVLVGETNTTPVTAPQVIPEIQNKSVISVVIGDYHSAALTADGKLFTWGKYSKGALGLGDPAKLDVGVPGGFASERDLAHFRESRRAEPPAVSVPTEVRFDHNCAKPRDRFCFATTAAGWHTGALPGDDEEEEEEIERLKEEDPPVRRGGPFRNQWETPPIIPNPIFRLGHAAGRGQYRIPRDPQPPAGGSSQ</sequence>
<dbReference type="Proteomes" id="UP001148786">
    <property type="component" value="Unassembled WGS sequence"/>
</dbReference>
<feature type="repeat" description="RCC1" evidence="1">
    <location>
        <begin position="130"/>
        <end position="185"/>
    </location>
</feature>
<comment type="caution">
    <text evidence="4">The sequence shown here is derived from an EMBL/GenBank/DDBJ whole genome shotgun (WGS) entry which is preliminary data.</text>
</comment>
<feature type="repeat" description="RCC1" evidence="1">
    <location>
        <begin position="386"/>
        <end position="437"/>
    </location>
</feature>
<dbReference type="AlphaFoldDB" id="A0A9W8K0I3"/>
<accession>A0A9W8K0I3</accession>
<name>A0A9W8K0I3_9AGAR</name>
<protein>
    <recommendedName>
        <fullName evidence="3">F-box domain-containing protein</fullName>
    </recommendedName>
</protein>
<feature type="compositionally biased region" description="Basic and acidic residues" evidence="2">
    <location>
        <begin position="532"/>
        <end position="541"/>
    </location>
</feature>
<evidence type="ECO:0000313" key="4">
    <source>
        <dbReference type="EMBL" id="KAJ3510836.1"/>
    </source>
</evidence>
<dbReference type="InterPro" id="IPR009091">
    <property type="entry name" value="RCC1/BLIP-II"/>
</dbReference>
<dbReference type="PRINTS" id="PR00633">
    <property type="entry name" value="RCCNDNSATION"/>
</dbReference>
<dbReference type="InterPro" id="IPR001810">
    <property type="entry name" value="F-box_dom"/>
</dbReference>
<dbReference type="EMBL" id="JANKHO010000367">
    <property type="protein sequence ID" value="KAJ3510836.1"/>
    <property type="molecule type" value="Genomic_DNA"/>
</dbReference>
<evidence type="ECO:0000256" key="2">
    <source>
        <dbReference type="SAM" id="MobiDB-lite"/>
    </source>
</evidence>
<dbReference type="Pfam" id="PF12937">
    <property type="entry name" value="F-box-like"/>
    <property type="match status" value="1"/>
</dbReference>
<feature type="compositionally biased region" description="Acidic residues" evidence="2">
    <location>
        <begin position="522"/>
        <end position="531"/>
    </location>
</feature>
<dbReference type="InterPro" id="IPR036047">
    <property type="entry name" value="F-box-like_dom_sf"/>
</dbReference>
<dbReference type="SUPFAM" id="SSF50985">
    <property type="entry name" value="RCC1/BLIP-II"/>
    <property type="match status" value="1"/>
</dbReference>
<dbReference type="InterPro" id="IPR051553">
    <property type="entry name" value="Ran_GTPase-activating"/>
</dbReference>